<organism evidence="9 10">
    <name type="scientific">Acetobacter lambici</name>
    <dbReference type="NCBI Taxonomy" id="1332824"/>
    <lineage>
        <taxon>Bacteria</taxon>
        <taxon>Pseudomonadati</taxon>
        <taxon>Pseudomonadota</taxon>
        <taxon>Alphaproteobacteria</taxon>
        <taxon>Acetobacterales</taxon>
        <taxon>Acetobacteraceae</taxon>
        <taxon>Acetobacter</taxon>
    </lineage>
</organism>
<evidence type="ECO:0000259" key="8">
    <source>
        <dbReference type="Pfam" id="PF01494"/>
    </source>
</evidence>
<gene>
    <name evidence="9" type="primary">ubiM</name>
    <name evidence="9" type="ORF">NKW50_05130</name>
</gene>
<proteinExistence type="inferred from homology"/>
<dbReference type="Gene3D" id="3.50.50.60">
    <property type="entry name" value="FAD/NAD(P)-binding domain"/>
    <property type="match status" value="2"/>
</dbReference>
<evidence type="ECO:0000256" key="3">
    <source>
        <dbReference type="ARBA" id="ARBA00005349"/>
    </source>
</evidence>
<name>A0ABT1EYZ7_9PROT</name>
<dbReference type="InterPro" id="IPR010971">
    <property type="entry name" value="UbiH/COQ6"/>
</dbReference>
<evidence type="ECO:0000256" key="5">
    <source>
        <dbReference type="ARBA" id="ARBA00022827"/>
    </source>
</evidence>
<dbReference type="InterPro" id="IPR036188">
    <property type="entry name" value="FAD/NAD-bd_sf"/>
</dbReference>
<dbReference type="Pfam" id="PF01494">
    <property type="entry name" value="FAD_binding_3"/>
    <property type="match status" value="1"/>
</dbReference>
<dbReference type="NCBIfam" id="TIGR01988">
    <property type="entry name" value="Ubi-OHases"/>
    <property type="match status" value="1"/>
</dbReference>
<dbReference type="EMBL" id="JAMYZZ010000005">
    <property type="protein sequence ID" value="MCP1257971.1"/>
    <property type="molecule type" value="Genomic_DNA"/>
</dbReference>
<keyword evidence="4" id="KW-0285">Flavoprotein</keyword>
<dbReference type="Proteomes" id="UP001523528">
    <property type="component" value="Unassembled WGS sequence"/>
</dbReference>
<evidence type="ECO:0000256" key="4">
    <source>
        <dbReference type="ARBA" id="ARBA00022630"/>
    </source>
</evidence>
<dbReference type="InterPro" id="IPR051205">
    <property type="entry name" value="UbiH/COQ6_monooxygenase"/>
</dbReference>
<reference evidence="9 10" key="1">
    <citation type="submission" date="2022-06" db="EMBL/GenBank/DDBJ databases">
        <title>Acetobacer genomes from food samples.</title>
        <authorList>
            <person name="Sombolestani A."/>
        </authorList>
    </citation>
    <scope>NUCLEOTIDE SEQUENCE [LARGE SCALE GENOMIC DNA]</scope>
    <source>
        <strain evidence="9 10">R-83285</strain>
    </source>
</reference>
<dbReference type="RefSeq" id="WP_165991180.1">
    <property type="nucleotide sequence ID" value="NZ_JAMYZY010000005.1"/>
</dbReference>
<evidence type="ECO:0000256" key="7">
    <source>
        <dbReference type="ARBA" id="ARBA00023033"/>
    </source>
</evidence>
<keyword evidence="5" id="KW-0274">FAD</keyword>
<evidence type="ECO:0000256" key="1">
    <source>
        <dbReference type="ARBA" id="ARBA00001974"/>
    </source>
</evidence>
<evidence type="ECO:0000313" key="10">
    <source>
        <dbReference type="Proteomes" id="UP001523528"/>
    </source>
</evidence>
<comment type="similarity">
    <text evidence="3">Belongs to the UbiH/COQ6 family.</text>
</comment>
<comment type="caution">
    <text evidence="9">The sequence shown here is derived from an EMBL/GenBank/DDBJ whole genome shotgun (WGS) entry which is preliminary data.</text>
</comment>
<evidence type="ECO:0000256" key="2">
    <source>
        <dbReference type="ARBA" id="ARBA00004749"/>
    </source>
</evidence>
<evidence type="ECO:0000313" key="9">
    <source>
        <dbReference type="EMBL" id="MCP1257971.1"/>
    </source>
</evidence>
<dbReference type="PANTHER" id="PTHR43876:SF25">
    <property type="entry name" value="MONOOXYGENASE NMA2164"/>
    <property type="match status" value="1"/>
</dbReference>
<dbReference type="InterPro" id="IPR002938">
    <property type="entry name" value="FAD-bd"/>
</dbReference>
<comment type="cofactor">
    <cofactor evidence="1">
        <name>FAD</name>
        <dbReference type="ChEBI" id="CHEBI:57692"/>
    </cofactor>
</comment>
<dbReference type="NCBIfam" id="NF006593">
    <property type="entry name" value="PRK09126.1"/>
    <property type="match status" value="1"/>
</dbReference>
<keyword evidence="6" id="KW-0560">Oxidoreductase</keyword>
<sequence length="399" mass="42988">MSDIQLADVAVIGGGPVGLATALLMARGGLSVTVMERAPLDTWAEPGFDGREIALTHHSVRLLEQAGAWSHIPQAVICPLKEARIETGSFRHPLTFDTRGEGVDALGWLVSNNQIRRALFAAAQHMPNITLLPGTAVQTIRQGQDYAAVHHNGGQVNAKLVVGADGRFSPTRQRAGIGAIVHDFGKSMMVCRMAHESPHHNVALQWFDEGQTIALLPVNGMASSLVLTLPPQEIEALAHMPREAFNAEIMRRVGNRLGAMRLVSTRHVYPLKGVYAHRFTARRLALVGDAAVGMHPITAHGFNLGLKGQETLARQVLAAVAKDGDAGSPAALRTFERQHRKATALLFAGTNGIASLYTHDGPPFRQIREGCLRMADRFSPFKKAVTSLLMDRQPSAPGA</sequence>
<accession>A0ABT1EYZ7</accession>
<dbReference type="SUPFAM" id="SSF51905">
    <property type="entry name" value="FAD/NAD(P)-binding domain"/>
    <property type="match status" value="1"/>
</dbReference>
<keyword evidence="10" id="KW-1185">Reference proteome</keyword>
<dbReference type="PANTHER" id="PTHR43876">
    <property type="entry name" value="UBIQUINONE BIOSYNTHESIS MONOOXYGENASE COQ6, MITOCHONDRIAL"/>
    <property type="match status" value="1"/>
</dbReference>
<comment type="pathway">
    <text evidence="2">Cofactor biosynthesis; ubiquinone biosynthesis.</text>
</comment>
<dbReference type="PRINTS" id="PR00420">
    <property type="entry name" value="RNGMNOXGNASE"/>
</dbReference>
<evidence type="ECO:0000256" key="6">
    <source>
        <dbReference type="ARBA" id="ARBA00023002"/>
    </source>
</evidence>
<feature type="domain" description="FAD-binding" evidence="8">
    <location>
        <begin position="7"/>
        <end position="340"/>
    </location>
</feature>
<keyword evidence="7" id="KW-0503">Monooxygenase</keyword>
<protein>
    <submittedName>
        <fullName evidence="9">5-demethoxyubiquinol-8 5-hydroxylase UbiM</fullName>
    </submittedName>
</protein>